<evidence type="ECO:0008006" key="3">
    <source>
        <dbReference type="Google" id="ProtNLM"/>
    </source>
</evidence>
<organism evidence="1 2">
    <name type="scientific">Emticicia soli</name>
    <dbReference type="NCBI Taxonomy" id="2027878"/>
    <lineage>
        <taxon>Bacteria</taxon>
        <taxon>Pseudomonadati</taxon>
        <taxon>Bacteroidota</taxon>
        <taxon>Cytophagia</taxon>
        <taxon>Cytophagales</taxon>
        <taxon>Leadbetterellaceae</taxon>
        <taxon>Emticicia</taxon>
    </lineage>
</organism>
<evidence type="ECO:0000313" key="1">
    <source>
        <dbReference type="EMBL" id="MFD2523329.1"/>
    </source>
</evidence>
<protein>
    <recommendedName>
        <fullName evidence="3">Ig-like domain-containing protein</fullName>
    </recommendedName>
</protein>
<dbReference type="Proteomes" id="UP001597510">
    <property type="component" value="Unassembled WGS sequence"/>
</dbReference>
<keyword evidence="2" id="KW-1185">Reference proteome</keyword>
<sequence length="224" mass="22511">SNGMTGTSIEVGTVGTYSAICRTICADSPASNVIEIKPGDKPAAPVLDPLTSTLCEGQTVTLTASGCTGGTITWSNGSTGSSLVVSTTGTYSAFCITICGTSDVSNVVTINKGDAPAKPTLTSDKLTLCGDEKAELTVSGCNGSISWEPTALGTSTIIKVGVGSYTAICTTSCGTSSATIEIKAGEQPKVPVIDASKKICCDGEKATLTAIGCNGTLKWSTEET</sequence>
<comment type="caution">
    <text evidence="1">The sequence shown here is derived from an EMBL/GenBank/DDBJ whole genome shotgun (WGS) entry which is preliminary data.</text>
</comment>
<name>A0ABW5JCM7_9BACT</name>
<feature type="non-terminal residue" evidence="1">
    <location>
        <position position="1"/>
    </location>
</feature>
<feature type="non-terminal residue" evidence="1">
    <location>
        <position position="224"/>
    </location>
</feature>
<evidence type="ECO:0000313" key="2">
    <source>
        <dbReference type="Proteomes" id="UP001597510"/>
    </source>
</evidence>
<dbReference type="EMBL" id="JBHULC010000034">
    <property type="protein sequence ID" value="MFD2523329.1"/>
    <property type="molecule type" value="Genomic_DNA"/>
</dbReference>
<accession>A0ABW5JCM7</accession>
<gene>
    <name evidence="1" type="ORF">ACFSR2_20695</name>
</gene>
<proteinExistence type="predicted"/>
<reference evidence="2" key="1">
    <citation type="journal article" date="2019" name="Int. J. Syst. Evol. Microbiol.">
        <title>The Global Catalogue of Microorganisms (GCM) 10K type strain sequencing project: providing services to taxonomists for standard genome sequencing and annotation.</title>
        <authorList>
            <consortium name="The Broad Institute Genomics Platform"/>
            <consortium name="The Broad Institute Genome Sequencing Center for Infectious Disease"/>
            <person name="Wu L."/>
            <person name="Ma J."/>
        </authorList>
    </citation>
    <scope>NUCLEOTIDE SEQUENCE [LARGE SCALE GENOMIC DNA]</scope>
    <source>
        <strain evidence="2">KCTC 52344</strain>
    </source>
</reference>